<organism evidence="1 2">
    <name type="scientific">Portunus trituberculatus</name>
    <name type="common">Swimming crab</name>
    <name type="synonym">Neptunus trituberculatus</name>
    <dbReference type="NCBI Taxonomy" id="210409"/>
    <lineage>
        <taxon>Eukaryota</taxon>
        <taxon>Metazoa</taxon>
        <taxon>Ecdysozoa</taxon>
        <taxon>Arthropoda</taxon>
        <taxon>Crustacea</taxon>
        <taxon>Multicrustacea</taxon>
        <taxon>Malacostraca</taxon>
        <taxon>Eumalacostraca</taxon>
        <taxon>Eucarida</taxon>
        <taxon>Decapoda</taxon>
        <taxon>Pleocyemata</taxon>
        <taxon>Brachyura</taxon>
        <taxon>Eubrachyura</taxon>
        <taxon>Portunoidea</taxon>
        <taxon>Portunidae</taxon>
        <taxon>Portuninae</taxon>
        <taxon>Portunus</taxon>
    </lineage>
</organism>
<name>A0A5B7ENP2_PORTR</name>
<sequence length="89" mass="10122">MVTGDASTPPVIHHHCLVHWGVIEQPRQEVCGIPVLVKRLPVSVAPYHIRLVVVHLWMDSREEGQPRAKKKEKIKEKGPLECWLSNCSL</sequence>
<keyword evidence="2" id="KW-1185">Reference proteome</keyword>
<proteinExistence type="predicted"/>
<dbReference type="Proteomes" id="UP000324222">
    <property type="component" value="Unassembled WGS sequence"/>
</dbReference>
<gene>
    <name evidence="1" type="ORF">E2C01_028249</name>
</gene>
<reference evidence="1 2" key="1">
    <citation type="submission" date="2019-05" db="EMBL/GenBank/DDBJ databases">
        <title>Another draft genome of Portunus trituberculatus and its Hox gene families provides insights of decapod evolution.</title>
        <authorList>
            <person name="Jeong J.-H."/>
            <person name="Song I."/>
            <person name="Kim S."/>
            <person name="Choi T."/>
            <person name="Kim D."/>
            <person name="Ryu S."/>
            <person name="Kim W."/>
        </authorList>
    </citation>
    <scope>NUCLEOTIDE SEQUENCE [LARGE SCALE GENOMIC DNA]</scope>
    <source>
        <tissue evidence="1">Muscle</tissue>
    </source>
</reference>
<evidence type="ECO:0000313" key="2">
    <source>
        <dbReference type="Proteomes" id="UP000324222"/>
    </source>
</evidence>
<accession>A0A5B7ENP2</accession>
<comment type="caution">
    <text evidence="1">The sequence shown here is derived from an EMBL/GenBank/DDBJ whole genome shotgun (WGS) entry which is preliminary data.</text>
</comment>
<protein>
    <submittedName>
        <fullName evidence="1">Uncharacterized protein</fullName>
    </submittedName>
</protein>
<dbReference type="AlphaFoldDB" id="A0A5B7ENP2"/>
<evidence type="ECO:0000313" key="1">
    <source>
        <dbReference type="EMBL" id="MPC34846.1"/>
    </source>
</evidence>
<dbReference type="EMBL" id="VSRR010003144">
    <property type="protein sequence ID" value="MPC34846.1"/>
    <property type="molecule type" value="Genomic_DNA"/>
</dbReference>